<evidence type="ECO:0000256" key="2">
    <source>
        <dbReference type="ARBA" id="ARBA00022638"/>
    </source>
</evidence>
<dbReference type="GO" id="GO:0042742">
    <property type="term" value="P:defense response to bacterium"/>
    <property type="evidence" value="ECO:0007669"/>
    <property type="project" value="UniProtKB-KW"/>
</dbReference>
<sequence>MKRLLLVAFSYSFICLSAYSQQLKWNQAYQTYINKYKDIAIAGMLEHGVPASISLAQGILESGAGLSDLAQRSNNHFGIKCHGWLGRTVYHDDDARSECFRAYDTVWDSYEDHCLFLKTRPRYNSLFGLDRTDYRGWAYGLKRAGYATNPSYAKQLISIIELYGLNQYDRATDYDHFMVRRGGIDLYNPGTVPLCGKEKTANGGGAHILYKYNDNYYIIVRPSDTFKSLSKEFNISQHKLARYNERGMRDALQVGEFIWLMKKKKKAPKNFKGFLYTVHSSESLYDISQKYGIRLKSLIKKNKALAEEGLRIGDKVRLY</sequence>
<comment type="caution">
    <text evidence="7">The sequence shown here is derived from an EMBL/GenBank/DDBJ whole genome shotgun (WGS) entry which is preliminary data.</text>
</comment>
<gene>
    <name evidence="7" type="ORF">HMPREF9302_01815</name>
</gene>
<dbReference type="RefSeq" id="WP_036854181.1">
    <property type="nucleotide sequence ID" value="NZ_JRNU01000005.1"/>
</dbReference>
<organism evidence="7 8">
    <name type="scientific">Prevotella amnii DNF00058</name>
    <dbReference type="NCBI Taxonomy" id="1401066"/>
    <lineage>
        <taxon>Bacteria</taxon>
        <taxon>Pseudomonadati</taxon>
        <taxon>Bacteroidota</taxon>
        <taxon>Bacteroidia</taxon>
        <taxon>Bacteroidales</taxon>
        <taxon>Prevotellaceae</taxon>
        <taxon>Prevotella</taxon>
    </lineage>
</organism>
<dbReference type="InterPro" id="IPR018392">
    <property type="entry name" value="LysM"/>
</dbReference>
<dbReference type="Gene3D" id="3.10.350.10">
    <property type="entry name" value="LysM domain"/>
    <property type="match status" value="1"/>
</dbReference>
<name>A0A096CDA8_9BACT</name>
<feature type="chain" id="PRO_5001925283" description="Peptidoglycan hydrolase" evidence="5">
    <location>
        <begin position="21"/>
        <end position="319"/>
    </location>
</feature>
<evidence type="ECO:0000313" key="7">
    <source>
        <dbReference type="EMBL" id="KGF52902.1"/>
    </source>
</evidence>
<keyword evidence="8" id="KW-1185">Reference proteome</keyword>
<accession>A0A096CDA8</accession>
<dbReference type="GO" id="GO:0031640">
    <property type="term" value="P:killing of cells of another organism"/>
    <property type="evidence" value="ECO:0007669"/>
    <property type="project" value="UniProtKB-KW"/>
</dbReference>
<evidence type="ECO:0000256" key="5">
    <source>
        <dbReference type="SAM" id="SignalP"/>
    </source>
</evidence>
<dbReference type="PANTHER" id="PTHR33308">
    <property type="entry name" value="PEPTIDOGLYCAN HYDROLASE FLGJ"/>
    <property type="match status" value="1"/>
</dbReference>
<dbReference type="PROSITE" id="PS51782">
    <property type="entry name" value="LYSM"/>
    <property type="match status" value="1"/>
</dbReference>
<keyword evidence="1" id="KW-0929">Antimicrobial</keyword>
<dbReference type="OrthoDB" id="977752at2"/>
<dbReference type="EMBL" id="JRNU01000005">
    <property type="protein sequence ID" value="KGF52902.1"/>
    <property type="molecule type" value="Genomic_DNA"/>
</dbReference>
<keyword evidence="5" id="KW-0732">Signal</keyword>
<dbReference type="Pfam" id="PF01832">
    <property type="entry name" value="Glucosaminidase"/>
    <property type="match status" value="1"/>
</dbReference>
<dbReference type="GO" id="GO:0004040">
    <property type="term" value="F:amidase activity"/>
    <property type="evidence" value="ECO:0007669"/>
    <property type="project" value="InterPro"/>
</dbReference>
<keyword evidence="3" id="KW-0378">Hydrolase</keyword>
<dbReference type="Proteomes" id="UP000029614">
    <property type="component" value="Unassembled WGS sequence"/>
</dbReference>
<dbReference type="InterPro" id="IPR002901">
    <property type="entry name" value="MGlyc_endo_b_GlcNAc-like_dom"/>
</dbReference>
<dbReference type="AlphaFoldDB" id="A0A096CDA8"/>
<keyword evidence="2" id="KW-0081">Bacteriolytic enzyme</keyword>
<reference evidence="7 8" key="1">
    <citation type="submission" date="2014-07" db="EMBL/GenBank/DDBJ databases">
        <authorList>
            <person name="McCorrison J."/>
            <person name="Sanka R."/>
            <person name="Torralba M."/>
            <person name="Gillis M."/>
            <person name="Haft D.H."/>
            <person name="Methe B."/>
            <person name="Sutton G."/>
            <person name="Nelson K.E."/>
        </authorList>
    </citation>
    <scope>NUCLEOTIDE SEQUENCE [LARGE SCALE GENOMIC DNA]</scope>
    <source>
        <strain evidence="7 8">DNF00058</strain>
    </source>
</reference>
<evidence type="ECO:0000256" key="3">
    <source>
        <dbReference type="ARBA" id="ARBA00022801"/>
    </source>
</evidence>
<proteinExistence type="predicted"/>
<dbReference type="Pfam" id="PF01476">
    <property type="entry name" value="LysM"/>
    <property type="match status" value="2"/>
</dbReference>
<dbReference type="InterPro" id="IPR051056">
    <property type="entry name" value="Glycosyl_Hydrolase_73"/>
</dbReference>
<dbReference type="SUPFAM" id="SSF54106">
    <property type="entry name" value="LysM domain"/>
    <property type="match status" value="2"/>
</dbReference>
<evidence type="ECO:0000259" key="6">
    <source>
        <dbReference type="PROSITE" id="PS51782"/>
    </source>
</evidence>
<dbReference type="SMART" id="SM00047">
    <property type="entry name" value="LYZ2"/>
    <property type="match status" value="1"/>
</dbReference>
<dbReference type="CDD" id="cd00118">
    <property type="entry name" value="LysM"/>
    <property type="match status" value="1"/>
</dbReference>
<dbReference type="SMART" id="SM00257">
    <property type="entry name" value="LysM"/>
    <property type="match status" value="2"/>
</dbReference>
<evidence type="ECO:0000256" key="4">
    <source>
        <dbReference type="ARBA" id="ARBA00032108"/>
    </source>
</evidence>
<feature type="signal peptide" evidence="5">
    <location>
        <begin position="1"/>
        <end position="20"/>
    </location>
</feature>
<dbReference type="PANTHER" id="PTHR33308:SF9">
    <property type="entry name" value="PEPTIDOGLYCAN HYDROLASE FLGJ"/>
    <property type="match status" value="1"/>
</dbReference>
<dbReference type="InterPro" id="IPR036779">
    <property type="entry name" value="LysM_dom_sf"/>
</dbReference>
<protein>
    <recommendedName>
        <fullName evidence="4">Peptidoglycan hydrolase</fullName>
    </recommendedName>
</protein>
<feature type="domain" description="LysM" evidence="6">
    <location>
        <begin position="274"/>
        <end position="318"/>
    </location>
</feature>
<dbReference type="Gene3D" id="1.10.530.10">
    <property type="match status" value="1"/>
</dbReference>
<evidence type="ECO:0000256" key="1">
    <source>
        <dbReference type="ARBA" id="ARBA00022529"/>
    </source>
</evidence>
<evidence type="ECO:0000313" key="8">
    <source>
        <dbReference type="Proteomes" id="UP000029614"/>
    </source>
</evidence>